<sequence length="96" mass="10131">MRRTRTASLAAIVALSAASLVAGSSTAEAATGKYKNCTAFHKTYEHGVGKKGAHDKVRGHSKPVTSFKVSTKIYKAAIRANSRLDADHDGVACEAR</sequence>
<dbReference type="EMBL" id="BSUZ01000001">
    <property type="protein sequence ID" value="GMA86343.1"/>
    <property type="molecule type" value="Genomic_DNA"/>
</dbReference>
<comment type="caution">
    <text evidence="3">The sequence shown here is derived from an EMBL/GenBank/DDBJ whole genome shotgun (WGS) entry which is preliminary data.</text>
</comment>
<reference evidence="4" key="1">
    <citation type="journal article" date="2019" name="Int. J. Syst. Evol. Microbiol.">
        <title>The Global Catalogue of Microorganisms (GCM) 10K type strain sequencing project: providing services to taxonomists for standard genome sequencing and annotation.</title>
        <authorList>
            <consortium name="The Broad Institute Genomics Platform"/>
            <consortium name="The Broad Institute Genome Sequencing Center for Infectious Disease"/>
            <person name="Wu L."/>
            <person name="Ma J."/>
        </authorList>
    </citation>
    <scope>NUCLEOTIDE SEQUENCE [LARGE SCALE GENOMIC DNA]</scope>
    <source>
        <strain evidence="4">NBRC 108730</strain>
    </source>
</reference>
<evidence type="ECO:0000259" key="2">
    <source>
        <dbReference type="SMART" id="SM00894"/>
    </source>
</evidence>
<dbReference type="SMART" id="SM00894">
    <property type="entry name" value="Excalibur"/>
    <property type="match status" value="1"/>
</dbReference>
<feature type="domain" description="Excalibur calcium-binding" evidence="2">
    <location>
        <begin position="33"/>
        <end position="94"/>
    </location>
</feature>
<dbReference type="InterPro" id="IPR008613">
    <property type="entry name" value="Excalibur_Ca-bd_domain"/>
</dbReference>
<evidence type="ECO:0000256" key="1">
    <source>
        <dbReference type="SAM" id="SignalP"/>
    </source>
</evidence>
<keyword evidence="4" id="KW-1185">Reference proteome</keyword>
<accession>A0ABQ6JFZ3</accession>
<proteinExistence type="predicted"/>
<feature type="signal peptide" evidence="1">
    <location>
        <begin position="1"/>
        <end position="29"/>
    </location>
</feature>
<feature type="chain" id="PRO_5045907564" description="Excalibur calcium-binding domain-containing protein" evidence="1">
    <location>
        <begin position="30"/>
        <end position="96"/>
    </location>
</feature>
<keyword evidence="1" id="KW-0732">Signal</keyword>
<evidence type="ECO:0000313" key="3">
    <source>
        <dbReference type="EMBL" id="GMA86343.1"/>
    </source>
</evidence>
<dbReference type="Proteomes" id="UP001157017">
    <property type="component" value="Unassembled WGS sequence"/>
</dbReference>
<gene>
    <name evidence="3" type="ORF">GCM10025868_15930</name>
</gene>
<evidence type="ECO:0000313" key="4">
    <source>
        <dbReference type="Proteomes" id="UP001157017"/>
    </source>
</evidence>
<name>A0ABQ6JFZ3_9ACTN</name>
<dbReference type="Pfam" id="PF05901">
    <property type="entry name" value="Excalibur"/>
    <property type="match status" value="1"/>
</dbReference>
<protein>
    <recommendedName>
        <fullName evidence="2">Excalibur calcium-binding domain-containing protein</fullName>
    </recommendedName>
</protein>
<organism evidence="3 4">
    <name type="scientific">Angustibacter aerolatus</name>
    <dbReference type="NCBI Taxonomy" id="1162965"/>
    <lineage>
        <taxon>Bacteria</taxon>
        <taxon>Bacillati</taxon>
        <taxon>Actinomycetota</taxon>
        <taxon>Actinomycetes</taxon>
        <taxon>Kineosporiales</taxon>
        <taxon>Kineosporiaceae</taxon>
    </lineage>
</organism>